<dbReference type="Proteomes" id="UP000078596">
    <property type="component" value="Chromosome"/>
</dbReference>
<dbReference type="EMBL" id="CP016027">
    <property type="protein sequence ID" value="ANJ66711.1"/>
    <property type="molecule type" value="Genomic_DNA"/>
</dbReference>
<evidence type="ECO:0000313" key="2">
    <source>
        <dbReference type="Proteomes" id="UP000078596"/>
    </source>
</evidence>
<dbReference type="AlphaFoldDB" id="A0A191ZFQ4"/>
<evidence type="ECO:0000313" key="1">
    <source>
        <dbReference type="EMBL" id="ANJ66711.1"/>
    </source>
</evidence>
<gene>
    <name evidence="1" type="ORF">A9404_04365</name>
</gene>
<sequence>MQAADFSLVIGLDLILIGPWAVLLDPGIQAVGRDAQSIGNLGHAVTTIRYLPDRFTFEFFGITLAAHEYLSDNHSGWLKGG</sequence>
<reference evidence="1 2" key="1">
    <citation type="submission" date="2016-06" db="EMBL/GenBank/DDBJ databases">
        <title>Insight into the functional genes involving in sulfur oxidation in Pearl River water.</title>
        <authorList>
            <person name="Luo J."/>
            <person name="Tan X."/>
            <person name="Lin W."/>
        </authorList>
    </citation>
    <scope>NUCLEOTIDE SEQUENCE [LARGE SCALE GENOMIC DNA]</scope>
    <source>
        <strain evidence="1 2">LS2</strain>
    </source>
</reference>
<accession>A0A191ZFQ4</accession>
<organism evidence="1 2">
    <name type="scientific">Halothiobacillus diazotrophicus</name>
    <dbReference type="NCBI Taxonomy" id="1860122"/>
    <lineage>
        <taxon>Bacteria</taxon>
        <taxon>Pseudomonadati</taxon>
        <taxon>Pseudomonadota</taxon>
        <taxon>Gammaproteobacteria</taxon>
        <taxon>Chromatiales</taxon>
        <taxon>Halothiobacillaceae</taxon>
        <taxon>Halothiobacillus</taxon>
    </lineage>
</organism>
<protein>
    <submittedName>
        <fullName evidence="1">Uncharacterized protein</fullName>
    </submittedName>
</protein>
<proteinExistence type="predicted"/>
<keyword evidence="2" id="KW-1185">Reference proteome</keyword>
<dbReference type="KEGG" id="haz:A9404_04365"/>
<name>A0A191ZFQ4_9GAMM</name>